<gene>
    <name evidence="2" type="ORF">GCM10009716_02070</name>
</gene>
<dbReference type="Proteomes" id="UP001501303">
    <property type="component" value="Unassembled WGS sequence"/>
</dbReference>
<evidence type="ECO:0000313" key="3">
    <source>
        <dbReference type="Proteomes" id="UP001501303"/>
    </source>
</evidence>
<organism evidence="2 3">
    <name type="scientific">Streptomyces sodiiphilus</name>
    <dbReference type="NCBI Taxonomy" id="226217"/>
    <lineage>
        <taxon>Bacteria</taxon>
        <taxon>Bacillati</taxon>
        <taxon>Actinomycetota</taxon>
        <taxon>Actinomycetes</taxon>
        <taxon>Kitasatosporales</taxon>
        <taxon>Streptomycetaceae</taxon>
        <taxon>Streptomyces</taxon>
    </lineage>
</organism>
<evidence type="ECO:0000256" key="1">
    <source>
        <dbReference type="SAM" id="MobiDB-lite"/>
    </source>
</evidence>
<evidence type="ECO:0000313" key="2">
    <source>
        <dbReference type="EMBL" id="GAA1895607.1"/>
    </source>
</evidence>
<proteinExistence type="predicted"/>
<sequence length="68" mass="7016">MRDKTLGETRAGAADKGGGTRTGHPGTLAALPEGRRRVRLPGGDGCKRLHHCSQAASGDPCRPAPKLS</sequence>
<feature type="region of interest" description="Disordered" evidence="1">
    <location>
        <begin position="49"/>
        <end position="68"/>
    </location>
</feature>
<name>A0ABP5A0B0_9ACTN</name>
<keyword evidence="3" id="KW-1185">Reference proteome</keyword>
<protein>
    <submittedName>
        <fullName evidence="2">Uncharacterized protein</fullName>
    </submittedName>
</protein>
<feature type="region of interest" description="Disordered" evidence="1">
    <location>
        <begin position="1"/>
        <end position="29"/>
    </location>
</feature>
<comment type="caution">
    <text evidence="2">The sequence shown here is derived from an EMBL/GenBank/DDBJ whole genome shotgun (WGS) entry which is preliminary data.</text>
</comment>
<accession>A0ABP5A0B0</accession>
<dbReference type="EMBL" id="BAAAMJ010000002">
    <property type="protein sequence ID" value="GAA1895607.1"/>
    <property type="molecule type" value="Genomic_DNA"/>
</dbReference>
<reference evidence="3" key="1">
    <citation type="journal article" date="2019" name="Int. J. Syst. Evol. Microbiol.">
        <title>The Global Catalogue of Microorganisms (GCM) 10K type strain sequencing project: providing services to taxonomists for standard genome sequencing and annotation.</title>
        <authorList>
            <consortium name="The Broad Institute Genomics Platform"/>
            <consortium name="The Broad Institute Genome Sequencing Center for Infectious Disease"/>
            <person name="Wu L."/>
            <person name="Ma J."/>
        </authorList>
    </citation>
    <scope>NUCLEOTIDE SEQUENCE [LARGE SCALE GENOMIC DNA]</scope>
    <source>
        <strain evidence="3">JCM 13581</strain>
    </source>
</reference>